<gene>
    <name evidence="1" type="ORF">PM001_LOCUS7945</name>
</gene>
<name>A0AAV1TKD6_9STRA</name>
<evidence type="ECO:0000313" key="1">
    <source>
        <dbReference type="EMBL" id="CAK7922774.1"/>
    </source>
</evidence>
<dbReference type="AlphaFoldDB" id="A0AAV1TKD6"/>
<reference evidence="1" key="1">
    <citation type="submission" date="2024-01" db="EMBL/GenBank/DDBJ databases">
        <authorList>
            <person name="Webb A."/>
        </authorList>
    </citation>
    <scope>NUCLEOTIDE SEQUENCE</scope>
    <source>
        <strain evidence="1">Pm1</strain>
    </source>
</reference>
<dbReference type="EMBL" id="CAKLBY020000066">
    <property type="protein sequence ID" value="CAK7922774.1"/>
    <property type="molecule type" value="Genomic_DNA"/>
</dbReference>
<accession>A0AAV1TKD6</accession>
<proteinExistence type="predicted"/>
<organism evidence="1 2">
    <name type="scientific">Peronospora matthiolae</name>
    <dbReference type="NCBI Taxonomy" id="2874970"/>
    <lineage>
        <taxon>Eukaryota</taxon>
        <taxon>Sar</taxon>
        <taxon>Stramenopiles</taxon>
        <taxon>Oomycota</taxon>
        <taxon>Peronosporomycetes</taxon>
        <taxon>Peronosporales</taxon>
        <taxon>Peronosporaceae</taxon>
        <taxon>Peronospora</taxon>
    </lineage>
</organism>
<evidence type="ECO:0000313" key="2">
    <source>
        <dbReference type="Proteomes" id="UP001162060"/>
    </source>
</evidence>
<protein>
    <submittedName>
        <fullName evidence="1">Uncharacterized protein</fullName>
    </submittedName>
</protein>
<sequence>MGDARAAGCKKSTVHYRFKMAQTISATQWETSANASAVSAAEHAGRRDVTAVRKRADLFETRVMTTYAEDGGVIV</sequence>
<dbReference type="Proteomes" id="UP001162060">
    <property type="component" value="Unassembled WGS sequence"/>
</dbReference>
<comment type="caution">
    <text evidence="1">The sequence shown here is derived from an EMBL/GenBank/DDBJ whole genome shotgun (WGS) entry which is preliminary data.</text>
</comment>